<organism evidence="1 2">
    <name type="scientific">Brevundimonas goettingensis</name>
    <dbReference type="NCBI Taxonomy" id="2774190"/>
    <lineage>
        <taxon>Bacteria</taxon>
        <taxon>Pseudomonadati</taxon>
        <taxon>Pseudomonadota</taxon>
        <taxon>Alphaproteobacteria</taxon>
        <taxon>Caulobacterales</taxon>
        <taxon>Caulobacteraceae</taxon>
        <taxon>Brevundimonas</taxon>
    </lineage>
</organism>
<proteinExistence type="predicted"/>
<name>A0A975GUN6_9CAUL</name>
<dbReference type="EMBL" id="CP062222">
    <property type="protein sequence ID" value="QTC90431.1"/>
    <property type="molecule type" value="Genomic_DNA"/>
</dbReference>
<accession>A0A975GUN6</accession>
<keyword evidence="2" id="KW-1185">Reference proteome</keyword>
<protein>
    <submittedName>
        <fullName evidence="1">Uncharacterized protein</fullName>
    </submittedName>
</protein>
<sequence>MQSIADDCLTGAAFEPYYVGCTAVVDEGTFAAIGKEPDVELTVARDPVRPWRDFSSTSAWVSSDEATAFIDDILAAHGERAPRPIDRSRALHKYLVDHGAPIEFSSVESLRRPGRMRRKAQQN</sequence>
<dbReference type="Proteomes" id="UP000663918">
    <property type="component" value="Chromosome"/>
</dbReference>
<gene>
    <name evidence="1" type="ORF">IFJ75_14260</name>
</gene>
<reference evidence="1" key="1">
    <citation type="submission" date="2020-09" db="EMBL/GenBank/DDBJ databases">
        <title>Brevundimonas sp. LVF2 isolated from a puddle in Goettingen, Germany.</title>
        <authorList>
            <person name="Friedrich I."/>
            <person name="Klassen A."/>
            <person name="Hannes N."/>
            <person name="Schneider D."/>
            <person name="Hertel R."/>
            <person name="Daniel R."/>
        </authorList>
    </citation>
    <scope>NUCLEOTIDE SEQUENCE</scope>
    <source>
        <strain evidence="1">LVF2</strain>
    </source>
</reference>
<evidence type="ECO:0000313" key="1">
    <source>
        <dbReference type="EMBL" id="QTC90431.1"/>
    </source>
</evidence>
<evidence type="ECO:0000313" key="2">
    <source>
        <dbReference type="Proteomes" id="UP000663918"/>
    </source>
</evidence>
<dbReference type="RefSeq" id="WP_207868847.1">
    <property type="nucleotide sequence ID" value="NZ_CP062222.1"/>
</dbReference>
<dbReference type="KEGG" id="bgoe:IFJ75_14260"/>
<dbReference type="AlphaFoldDB" id="A0A975GUN6"/>